<dbReference type="InterPro" id="IPR017853">
    <property type="entry name" value="GH"/>
</dbReference>
<evidence type="ECO:0000313" key="3">
    <source>
        <dbReference type="Proteomes" id="UP000277928"/>
    </source>
</evidence>
<feature type="domain" description="GH18" evidence="1">
    <location>
        <begin position="1"/>
        <end position="235"/>
    </location>
</feature>
<dbReference type="GO" id="GO:0006032">
    <property type="term" value="P:chitin catabolic process"/>
    <property type="evidence" value="ECO:0007669"/>
    <property type="project" value="TreeGrafter"/>
</dbReference>
<proteinExistence type="predicted"/>
<evidence type="ECO:0000313" key="2">
    <source>
        <dbReference type="EMBL" id="VDK79799.1"/>
    </source>
</evidence>
<name>A0A3P6T914_LITSI</name>
<dbReference type="OMA" id="WEICKYM"/>
<gene>
    <name evidence="2" type="ORF">NLS_LOCUS4660</name>
</gene>
<dbReference type="EMBL" id="UYRX01000309">
    <property type="protein sequence ID" value="VDK79799.1"/>
    <property type="molecule type" value="Genomic_DNA"/>
</dbReference>
<keyword evidence="3" id="KW-1185">Reference proteome</keyword>
<dbReference type="Pfam" id="PF00704">
    <property type="entry name" value="Glyco_hydro_18"/>
    <property type="match status" value="1"/>
</dbReference>
<reference evidence="2 3" key="1">
    <citation type="submission" date="2018-08" db="EMBL/GenBank/DDBJ databases">
        <authorList>
            <person name="Laetsch R D."/>
            <person name="Stevens L."/>
            <person name="Kumar S."/>
            <person name="Blaxter L. M."/>
        </authorList>
    </citation>
    <scope>NUCLEOTIDE SEQUENCE [LARGE SCALE GENOMIC DNA]</scope>
</reference>
<evidence type="ECO:0000259" key="1">
    <source>
        <dbReference type="PROSITE" id="PS51910"/>
    </source>
</evidence>
<dbReference type="InterPro" id="IPR001223">
    <property type="entry name" value="Glyco_hydro18_cat"/>
</dbReference>
<dbReference type="GO" id="GO:0005576">
    <property type="term" value="C:extracellular region"/>
    <property type="evidence" value="ECO:0007669"/>
    <property type="project" value="TreeGrafter"/>
</dbReference>
<dbReference type="OrthoDB" id="76388at2759"/>
<protein>
    <recommendedName>
        <fullName evidence="1">GH18 domain-containing protein</fullName>
    </recommendedName>
</protein>
<dbReference type="PANTHER" id="PTHR11177">
    <property type="entry name" value="CHITINASE"/>
    <property type="match status" value="1"/>
</dbReference>
<dbReference type="GO" id="GO:0004568">
    <property type="term" value="F:chitinase activity"/>
    <property type="evidence" value="ECO:0007669"/>
    <property type="project" value="TreeGrafter"/>
</dbReference>
<dbReference type="SMART" id="SM00636">
    <property type="entry name" value="Glyco_18"/>
    <property type="match status" value="1"/>
</dbReference>
<sequence length="235" mass="26328">MAAFFRKHQFHGFLLHWEYPIGVAEEHTNLAEEMKEAFAKEVKKNRCATSPAHCCCASRKKKTTDGSYNVQSIGNFDLLFLMSYDLHGFRKVHGKFYPTEGETTGIDEFTANYWLSKGVPKRKAIIGISVYSRGWTLGIPSRTATIETEGSRPLSPSITNPVGGTAAYWEICKYMKESGGEIMDGQGVGTYMRKWLKKKGYGGAFKWTLDFDDFKGMNCGKGPNALLNATSNEMR</sequence>
<dbReference type="GO" id="GO:0008061">
    <property type="term" value="F:chitin binding"/>
    <property type="evidence" value="ECO:0007669"/>
    <property type="project" value="InterPro"/>
</dbReference>
<organism evidence="2 3">
    <name type="scientific">Litomosoides sigmodontis</name>
    <name type="common">Filarial nematode worm</name>
    <dbReference type="NCBI Taxonomy" id="42156"/>
    <lineage>
        <taxon>Eukaryota</taxon>
        <taxon>Metazoa</taxon>
        <taxon>Ecdysozoa</taxon>
        <taxon>Nematoda</taxon>
        <taxon>Chromadorea</taxon>
        <taxon>Rhabditida</taxon>
        <taxon>Spirurina</taxon>
        <taxon>Spiruromorpha</taxon>
        <taxon>Filarioidea</taxon>
        <taxon>Onchocercidae</taxon>
        <taxon>Litomosoides</taxon>
    </lineage>
</organism>
<dbReference type="InterPro" id="IPR050314">
    <property type="entry name" value="Glycosyl_Hydrlase_18"/>
</dbReference>
<dbReference type="Gene3D" id="3.20.20.80">
    <property type="entry name" value="Glycosidases"/>
    <property type="match status" value="2"/>
</dbReference>
<dbReference type="PROSITE" id="PS51910">
    <property type="entry name" value="GH18_2"/>
    <property type="match status" value="1"/>
</dbReference>
<dbReference type="SUPFAM" id="SSF51445">
    <property type="entry name" value="(Trans)glycosidases"/>
    <property type="match status" value="1"/>
</dbReference>
<dbReference type="Proteomes" id="UP000277928">
    <property type="component" value="Unassembled WGS sequence"/>
</dbReference>
<dbReference type="InterPro" id="IPR011583">
    <property type="entry name" value="Chitinase_II/V-like_cat"/>
</dbReference>
<dbReference type="GO" id="GO:0005975">
    <property type="term" value="P:carbohydrate metabolic process"/>
    <property type="evidence" value="ECO:0007669"/>
    <property type="project" value="InterPro"/>
</dbReference>
<dbReference type="STRING" id="42156.A0A3P6T914"/>
<dbReference type="AlphaFoldDB" id="A0A3P6T914"/>
<dbReference type="PANTHER" id="PTHR11177:SF317">
    <property type="entry name" value="CHITINASE 12-RELATED"/>
    <property type="match status" value="1"/>
</dbReference>
<accession>A0A3P6T914</accession>